<dbReference type="GO" id="GO:0046540">
    <property type="term" value="C:U4/U6 x U5 tri-snRNP complex"/>
    <property type="evidence" value="ECO:0007669"/>
    <property type="project" value="InterPro"/>
</dbReference>
<keyword evidence="5" id="KW-0539">Nucleus</keyword>
<dbReference type="InterPro" id="IPR004123">
    <property type="entry name" value="Dim1"/>
</dbReference>
<dbReference type="SUPFAM" id="SSF52833">
    <property type="entry name" value="Thioredoxin-like"/>
    <property type="match status" value="1"/>
</dbReference>
<comment type="caution">
    <text evidence="6">The sequence shown here is derived from an EMBL/GenBank/DDBJ whole genome shotgun (WGS) entry which is preliminary data.</text>
</comment>
<evidence type="ECO:0000256" key="1">
    <source>
        <dbReference type="ARBA" id="ARBA00004123"/>
    </source>
</evidence>
<keyword evidence="4" id="KW-0508">mRNA splicing</keyword>
<reference evidence="6 7" key="1">
    <citation type="submission" date="2024-01" db="EMBL/GenBank/DDBJ databases">
        <title>The genomes of 5 underutilized Papilionoideae crops provide insights into root nodulation and disease resistance.</title>
        <authorList>
            <person name="Yuan L."/>
        </authorList>
    </citation>
    <scope>NUCLEOTIDE SEQUENCE [LARGE SCALE GENOMIC DNA]</scope>
    <source>
        <strain evidence="6">LY-2023</strain>
        <tissue evidence="6">Leaf</tissue>
    </source>
</reference>
<keyword evidence="7" id="KW-1185">Reference proteome</keyword>
<organism evidence="6 7">
    <name type="scientific">Clitoria ternatea</name>
    <name type="common">Butterfly pea</name>
    <dbReference type="NCBI Taxonomy" id="43366"/>
    <lineage>
        <taxon>Eukaryota</taxon>
        <taxon>Viridiplantae</taxon>
        <taxon>Streptophyta</taxon>
        <taxon>Embryophyta</taxon>
        <taxon>Tracheophyta</taxon>
        <taxon>Spermatophyta</taxon>
        <taxon>Magnoliopsida</taxon>
        <taxon>eudicotyledons</taxon>
        <taxon>Gunneridae</taxon>
        <taxon>Pentapetalae</taxon>
        <taxon>rosids</taxon>
        <taxon>fabids</taxon>
        <taxon>Fabales</taxon>
        <taxon>Fabaceae</taxon>
        <taxon>Papilionoideae</taxon>
        <taxon>50 kb inversion clade</taxon>
        <taxon>NPAAA clade</taxon>
        <taxon>indigoferoid/millettioid clade</taxon>
        <taxon>Phaseoleae</taxon>
        <taxon>Clitoria</taxon>
    </lineage>
</organism>
<dbReference type="Gene3D" id="3.40.30.10">
    <property type="entry name" value="Glutaredoxin"/>
    <property type="match status" value="1"/>
</dbReference>
<dbReference type="Proteomes" id="UP001359559">
    <property type="component" value="Unassembled WGS sequence"/>
</dbReference>
<accession>A0AAN9EV65</accession>
<dbReference type="AlphaFoldDB" id="A0AAN9EV65"/>
<dbReference type="EMBL" id="JAYKXN010000008">
    <property type="protein sequence ID" value="KAK7264132.1"/>
    <property type="molecule type" value="Genomic_DNA"/>
</dbReference>
<protein>
    <submittedName>
        <fullName evidence="6">Uncharacterized protein</fullName>
    </submittedName>
</protein>
<sequence>MPCMSYVSATYLLNWMQVMATVELHDVLAPSRVIWDLIHTISSSHRKSGKVKKSHLALEETNAGIDQIGFVGNVLCLRGHWIGNKPGRSKFLMDEVLASVSEMIKKFAVIYLVDITEVSTPCPVMFFLRNKHIMIDLGTGINNNKQKFIVIVETVYCGACKERGLVISPRDYSIKYRFLIH</sequence>
<dbReference type="GO" id="GO:0005681">
    <property type="term" value="C:spliceosomal complex"/>
    <property type="evidence" value="ECO:0007669"/>
    <property type="project" value="TreeGrafter"/>
</dbReference>
<evidence type="ECO:0000313" key="7">
    <source>
        <dbReference type="Proteomes" id="UP001359559"/>
    </source>
</evidence>
<dbReference type="PANTHER" id="PTHR12052:SF5">
    <property type="entry name" value="THIOREDOXIN-LIKE PROTEIN 4A"/>
    <property type="match status" value="1"/>
</dbReference>
<dbReference type="Pfam" id="PF02966">
    <property type="entry name" value="DIM1"/>
    <property type="match status" value="1"/>
</dbReference>
<keyword evidence="3" id="KW-0507">mRNA processing</keyword>
<dbReference type="GO" id="GO:0000398">
    <property type="term" value="P:mRNA splicing, via spliceosome"/>
    <property type="evidence" value="ECO:0007669"/>
    <property type="project" value="InterPro"/>
</dbReference>
<evidence type="ECO:0000256" key="2">
    <source>
        <dbReference type="ARBA" id="ARBA00008241"/>
    </source>
</evidence>
<dbReference type="GO" id="GO:0005682">
    <property type="term" value="C:U5 snRNP"/>
    <property type="evidence" value="ECO:0007669"/>
    <property type="project" value="TreeGrafter"/>
</dbReference>
<comment type="subcellular location">
    <subcellularLocation>
        <location evidence="1">Nucleus</location>
    </subcellularLocation>
</comment>
<dbReference type="PANTHER" id="PTHR12052">
    <property type="entry name" value="THIOREDOXIN-LIKE PROTEN 4A, 4B"/>
    <property type="match status" value="1"/>
</dbReference>
<evidence type="ECO:0000256" key="4">
    <source>
        <dbReference type="ARBA" id="ARBA00023187"/>
    </source>
</evidence>
<comment type="similarity">
    <text evidence="2">Belongs to the DIM1 family.</text>
</comment>
<evidence type="ECO:0000256" key="5">
    <source>
        <dbReference type="ARBA" id="ARBA00023242"/>
    </source>
</evidence>
<dbReference type="SMART" id="SM01410">
    <property type="entry name" value="DIM1"/>
    <property type="match status" value="1"/>
</dbReference>
<evidence type="ECO:0000313" key="6">
    <source>
        <dbReference type="EMBL" id="KAK7264132.1"/>
    </source>
</evidence>
<proteinExistence type="inferred from homology"/>
<dbReference type="InterPro" id="IPR036249">
    <property type="entry name" value="Thioredoxin-like_sf"/>
</dbReference>
<evidence type="ECO:0000256" key="3">
    <source>
        <dbReference type="ARBA" id="ARBA00022664"/>
    </source>
</evidence>
<gene>
    <name evidence="6" type="ORF">RJT34_31736</name>
</gene>
<name>A0AAN9EV65_CLITE</name>